<name>A0A9W9ZTD1_9CNID</name>
<accession>A0A9W9ZTD1</accession>
<gene>
    <name evidence="1" type="ORF">OS493_000863</name>
</gene>
<proteinExistence type="predicted"/>
<evidence type="ECO:0000313" key="1">
    <source>
        <dbReference type="EMBL" id="KAJ7387532.1"/>
    </source>
</evidence>
<protein>
    <submittedName>
        <fullName evidence="1">Uncharacterized protein</fullName>
    </submittedName>
</protein>
<keyword evidence="2" id="KW-1185">Reference proteome</keyword>
<comment type="caution">
    <text evidence="1">The sequence shown here is derived from an EMBL/GenBank/DDBJ whole genome shotgun (WGS) entry which is preliminary data.</text>
</comment>
<sequence>MIGHPVGARIADNLSRLEQLFRLSTDALEQMSSNFEEAMGQGQFVFVPFNGFARTKVMADEGCEIGTSVSSVHSPTSKTTLFASQHLMAKQLLAQVCSIGENVNSLDLNSFTGCVNGHHCTTSDNTIQPNHSKTMQLWSPGRA</sequence>
<reference evidence="1" key="1">
    <citation type="submission" date="2023-01" db="EMBL/GenBank/DDBJ databases">
        <title>Genome assembly of the deep-sea coral Lophelia pertusa.</title>
        <authorList>
            <person name="Herrera S."/>
            <person name="Cordes E."/>
        </authorList>
    </citation>
    <scope>NUCLEOTIDE SEQUENCE</scope>
    <source>
        <strain evidence="1">USNM1676648</strain>
        <tissue evidence="1">Polyp</tissue>
    </source>
</reference>
<dbReference type="AlphaFoldDB" id="A0A9W9ZTD1"/>
<organism evidence="1 2">
    <name type="scientific">Desmophyllum pertusum</name>
    <dbReference type="NCBI Taxonomy" id="174260"/>
    <lineage>
        <taxon>Eukaryota</taxon>
        <taxon>Metazoa</taxon>
        <taxon>Cnidaria</taxon>
        <taxon>Anthozoa</taxon>
        <taxon>Hexacorallia</taxon>
        <taxon>Scleractinia</taxon>
        <taxon>Caryophylliina</taxon>
        <taxon>Caryophylliidae</taxon>
        <taxon>Desmophyllum</taxon>
    </lineage>
</organism>
<dbReference type="EMBL" id="MU825873">
    <property type="protein sequence ID" value="KAJ7387532.1"/>
    <property type="molecule type" value="Genomic_DNA"/>
</dbReference>
<evidence type="ECO:0000313" key="2">
    <source>
        <dbReference type="Proteomes" id="UP001163046"/>
    </source>
</evidence>
<dbReference type="Proteomes" id="UP001163046">
    <property type="component" value="Unassembled WGS sequence"/>
</dbReference>